<dbReference type="OrthoDB" id="4032782at2759"/>
<protein>
    <submittedName>
        <fullName evidence="2">LADA_0B04654g1_1</fullName>
    </submittedName>
</protein>
<evidence type="ECO:0000259" key="1">
    <source>
        <dbReference type="PROSITE" id="PS51186"/>
    </source>
</evidence>
<dbReference type="GO" id="GO:0016747">
    <property type="term" value="F:acyltransferase activity, transferring groups other than amino-acyl groups"/>
    <property type="evidence" value="ECO:0007669"/>
    <property type="project" value="InterPro"/>
</dbReference>
<dbReference type="InterPro" id="IPR000182">
    <property type="entry name" value="GNAT_dom"/>
</dbReference>
<dbReference type="PANTHER" id="PTHR43617:SF20">
    <property type="entry name" value="N-ALPHA-ACETYLTRANSFERASE RIMI"/>
    <property type="match status" value="1"/>
</dbReference>
<reference evidence="3" key="1">
    <citation type="submission" date="2016-03" db="EMBL/GenBank/DDBJ databases">
        <authorList>
            <person name="Devillers H."/>
        </authorList>
    </citation>
    <scope>NUCLEOTIDE SEQUENCE [LARGE SCALE GENOMIC DNA]</scope>
</reference>
<evidence type="ECO:0000313" key="2">
    <source>
        <dbReference type="EMBL" id="SCU80029.1"/>
    </source>
</evidence>
<evidence type="ECO:0000313" key="3">
    <source>
        <dbReference type="Proteomes" id="UP000190274"/>
    </source>
</evidence>
<dbReference type="CDD" id="cd04301">
    <property type="entry name" value="NAT_SF"/>
    <property type="match status" value="1"/>
</dbReference>
<dbReference type="SUPFAM" id="SSF55729">
    <property type="entry name" value="Acyl-CoA N-acyltransferases (Nat)"/>
    <property type="match status" value="1"/>
</dbReference>
<accession>A0A1G4IT55</accession>
<feature type="domain" description="N-acetyltransferase" evidence="1">
    <location>
        <begin position="2"/>
        <end position="171"/>
    </location>
</feature>
<dbReference type="PANTHER" id="PTHR43617">
    <property type="entry name" value="L-AMINO ACID N-ACETYLTRANSFERASE"/>
    <property type="match status" value="1"/>
</dbReference>
<dbReference type="InterPro" id="IPR050276">
    <property type="entry name" value="MshD_Acetyltransferase"/>
</dbReference>
<dbReference type="EMBL" id="LT598456">
    <property type="protein sequence ID" value="SCU80029.1"/>
    <property type="molecule type" value="Genomic_DNA"/>
</dbReference>
<proteinExistence type="predicted"/>
<dbReference type="AlphaFoldDB" id="A0A1G4IT55"/>
<dbReference type="PROSITE" id="PS51186">
    <property type="entry name" value="GNAT"/>
    <property type="match status" value="1"/>
</dbReference>
<keyword evidence="3" id="KW-1185">Reference proteome</keyword>
<organism evidence="2 3">
    <name type="scientific">Lachancea dasiensis</name>
    <dbReference type="NCBI Taxonomy" id="1072105"/>
    <lineage>
        <taxon>Eukaryota</taxon>
        <taxon>Fungi</taxon>
        <taxon>Dikarya</taxon>
        <taxon>Ascomycota</taxon>
        <taxon>Saccharomycotina</taxon>
        <taxon>Saccharomycetes</taxon>
        <taxon>Saccharomycetales</taxon>
        <taxon>Saccharomycetaceae</taxon>
        <taxon>Lachancea</taxon>
    </lineage>
</organism>
<dbReference type="Pfam" id="PF00583">
    <property type="entry name" value="Acetyltransf_1"/>
    <property type="match status" value="1"/>
</dbReference>
<dbReference type="InterPro" id="IPR016181">
    <property type="entry name" value="Acyl_CoA_acyltransferase"/>
</dbReference>
<name>A0A1G4IT55_9SACH</name>
<sequence length="179" mass="19858">MASLRLATIKDIDDILNIFKSAVALLKGQGIDQWQNGYPNKEQAVIDIQKGLSYVLIYEGEVAAVGTITTETDPSYTAIEGSWIENDSPVYASLHRIAVSNKFRGKRLGQLMLASLVEKCRELSLNDVRVDTHTDNKAMQALVYKRGFEYRGIIPKYGGTSSRLAYQLLIDCSDKEHGG</sequence>
<gene>
    <name evidence="2" type="ORF">LADA_0B04654G</name>
</gene>
<dbReference type="Gene3D" id="3.40.630.30">
    <property type="match status" value="1"/>
</dbReference>
<dbReference type="Proteomes" id="UP000190274">
    <property type="component" value="Chromosome B"/>
</dbReference>